<feature type="transmembrane region" description="Helical" evidence="10">
    <location>
        <begin position="37"/>
        <end position="60"/>
    </location>
</feature>
<evidence type="ECO:0000256" key="4">
    <source>
        <dbReference type="ARBA" id="ARBA00022989"/>
    </source>
</evidence>
<keyword evidence="4 10" id="KW-1133">Transmembrane helix</keyword>
<keyword evidence="5" id="KW-0443">Lipid metabolism</keyword>
<feature type="region of interest" description="Disordered" evidence="9">
    <location>
        <begin position="1"/>
        <end position="30"/>
    </location>
</feature>
<dbReference type="PROSITE" id="PS00379">
    <property type="entry name" value="CDP_ALCOHOL_P_TRANSF"/>
    <property type="match status" value="1"/>
</dbReference>
<dbReference type="OrthoDB" id="10251079at2759"/>
<dbReference type="GO" id="GO:0006661">
    <property type="term" value="P:phosphatidylinositol biosynthetic process"/>
    <property type="evidence" value="ECO:0007669"/>
    <property type="project" value="TreeGrafter"/>
</dbReference>
<organism evidence="11 12">
    <name type="scientific">Triparma columacea</name>
    <dbReference type="NCBI Taxonomy" id="722753"/>
    <lineage>
        <taxon>Eukaryota</taxon>
        <taxon>Sar</taxon>
        <taxon>Stramenopiles</taxon>
        <taxon>Ochrophyta</taxon>
        <taxon>Bolidophyceae</taxon>
        <taxon>Parmales</taxon>
        <taxon>Triparmaceae</taxon>
        <taxon>Triparma</taxon>
    </lineage>
</organism>
<name>A0A9W7LC21_9STRA</name>
<dbReference type="Gene3D" id="1.20.120.1760">
    <property type="match status" value="1"/>
</dbReference>
<dbReference type="AlphaFoldDB" id="A0A9W7LC21"/>
<comment type="similarity">
    <text evidence="8">Belongs to the CDP-alcohol phosphatidyltransferase class-I family.</text>
</comment>
<keyword evidence="2 8" id="KW-0808">Transferase</keyword>
<evidence type="ECO:0000256" key="7">
    <source>
        <dbReference type="ARBA" id="ARBA00023264"/>
    </source>
</evidence>
<keyword evidence="3 10" id="KW-0812">Transmembrane</keyword>
<evidence type="ECO:0000313" key="12">
    <source>
        <dbReference type="Proteomes" id="UP001165065"/>
    </source>
</evidence>
<evidence type="ECO:0000256" key="2">
    <source>
        <dbReference type="ARBA" id="ARBA00022679"/>
    </source>
</evidence>
<proteinExistence type="inferred from homology"/>
<accession>A0A9W7LC21</accession>
<comment type="caution">
    <text evidence="11">The sequence shown here is derived from an EMBL/GenBank/DDBJ whole genome shotgun (WGS) entry which is preliminary data.</text>
</comment>
<evidence type="ECO:0000256" key="1">
    <source>
        <dbReference type="ARBA" id="ARBA00004141"/>
    </source>
</evidence>
<evidence type="ECO:0000256" key="5">
    <source>
        <dbReference type="ARBA" id="ARBA00023098"/>
    </source>
</evidence>
<evidence type="ECO:0000256" key="6">
    <source>
        <dbReference type="ARBA" id="ARBA00023136"/>
    </source>
</evidence>
<dbReference type="PANTHER" id="PTHR15362">
    <property type="entry name" value="PHOSPHATIDYLINOSITOL SYNTHASE"/>
    <property type="match status" value="1"/>
</dbReference>
<sequence>MPASRGRSLTNRPTSNSGRSPSKPKSSKKAAKTPRSIYDVFFYVPQIVGYFRIVCTIWSLYLATKFKAGGDYYVQSIVLYMLSFIGDLFDGMAARKFDQSSKFGGVLDMVTDRCTTAGMLPACVMKNIVNVAQLMSASKDIARKDAAEWNKNNKV</sequence>
<dbReference type="InterPro" id="IPR043130">
    <property type="entry name" value="CDP-OH_PTrfase_TM_dom"/>
</dbReference>
<keyword evidence="7" id="KW-1208">Phospholipid metabolism</keyword>
<dbReference type="InterPro" id="IPR000462">
    <property type="entry name" value="CDP-OH_P_trans"/>
</dbReference>
<dbReference type="Pfam" id="PF01066">
    <property type="entry name" value="CDP-OH_P_transf"/>
    <property type="match status" value="1"/>
</dbReference>
<gene>
    <name evidence="11" type="ORF">TrCOL_g3445</name>
</gene>
<dbReference type="InterPro" id="IPR048254">
    <property type="entry name" value="CDP_ALCOHOL_P_TRANSF_CS"/>
</dbReference>
<dbReference type="GO" id="GO:0005794">
    <property type="term" value="C:Golgi apparatus"/>
    <property type="evidence" value="ECO:0007669"/>
    <property type="project" value="TreeGrafter"/>
</dbReference>
<dbReference type="Proteomes" id="UP001165065">
    <property type="component" value="Unassembled WGS sequence"/>
</dbReference>
<reference evidence="12" key="1">
    <citation type="journal article" date="2023" name="Commun. Biol.">
        <title>Genome analysis of Parmales, the sister group of diatoms, reveals the evolutionary specialization of diatoms from phago-mixotrophs to photoautotrophs.</title>
        <authorList>
            <person name="Ban H."/>
            <person name="Sato S."/>
            <person name="Yoshikawa S."/>
            <person name="Yamada K."/>
            <person name="Nakamura Y."/>
            <person name="Ichinomiya M."/>
            <person name="Sato N."/>
            <person name="Blanc-Mathieu R."/>
            <person name="Endo H."/>
            <person name="Kuwata A."/>
            <person name="Ogata H."/>
        </authorList>
    </citation>
    <scope>NUCLEOTIDE SEQUENCE [LARGE SCALE GENOMIC DNA]</scope>
</reference>
<evidence type="ECO:0000256" key="9">
    <source>
        <dbReference type="SAM" id="MobiDB-lite"/>
    </source>
</evidence>
<evidence type="ECO:0000313" key="11">
    <source>
        <dbReference type="EMBL" id="GMI44156.1"/>
    </source>
</evidence>
<keyword evidence="12" id="KW-1185">Reference proteome</keyword>
<evidence type="ECO:0000256" key="8">
    <source>
        <dbReference type="RuleBase" id="RU003750"/>
    </source>
</evidence>
<protein>
    <recommendedName>
        <fullName evidence="13">CDP-diacylglycerol--inositol 3-phosphatidyltransferase</fullName>
    </recommendedName>
</protein>
<comment type="subcellular location">
    <subcellularLocation>
        <location evidence="1">Membrane</location>
        <topology evidence="1">Multi-pass membrane protein</topology>
    </subcellularLocation>
</comment>
<dbReference type="GO" id="GO:0003881">
    <property type="term" value="F:CDP-diacylglycerol-inositol 3-phosphatidyltransferase activity"/>
    <property type="evidence" value="ECO:0007669"/>
    <property type="project" value="TreeGrafter"/>
</dbReference>
<dbReference type="EMBL" id="BRYA01001470">
    <property type="protein sequence ID" value="GMI44156.1"/>
    <property type="molecule type" value="Genomic_DNA"/>
</dbReference>
<feature type="transmembrane region" description="Helical" evidence="10">
    <location>
        <begin position="72"/>
        <end position="89"/>
    </location>
</feature>
<feature type="compositionally biased region" description="Polar residues" evidence="9">
    <location>
        <begin position="7"/>
        <end position="19"/>
    </location>
</feature>
<dbReference type="PANTHER" id="PTHR15362:SF4">
    <property type="entry name" value="CDP-DIACYLGLYCEROL--INOSITOL 3-PHOSPHATIDYLTRANSFERASE"/>
    <property type="match status" value="1"/>
</dbReference>
<evidence type="ECO:0008006" key="13">
    <source>
        <dbReference type="Google" id="ProtNLM"/>
    </source>
</evidence>
<dbReference type="GO" id="GO:0016020">
    <property type="term" value="C:membrane"/>
    <property type="evidence" value="ECO:0007669"/>
    <property type="project" value="UniProtKB-SubCell"/>
</dbReference>
<keyword evidence="6 10" id="KW-0472">Membrane</keyword>
<evidence type="ECO:0000256" key="10">
    <source>
        <dbReference type="SAM" id="Phobius"/>
    </source>
</evidence>
<evidence type="ECO:0000256" key="3">
    <source>
        <dbReference type="ARBA" id="ARBA00022692"/>
    </source>
</evidence>